<protein>
    <recommendedName>
        <fullName evidence="4">Large ribosomal subunit protein eL39</fullName>
    </recommendedName>
    <alternativeName>
        <fullName evidence="5">60S ribosomal protein L39</fullName>
    </alternativeName>
</protein>
<dbReference type="AlphaFoldDB" id="A0A9N8WD56"/>
<feature type="transmembrane region" description="Helical" evidence="6">
    <location>
        <begin position="81"/>
        <end position="101"/>
    </location>
</feature>
<dbReference type="OrthoDB" id="2387995at2759"/>
<feature type="transmembrane region" description="Helical" evidence="6">
    <location>
        <begin position="108"/>
        <end position="128"/>
    </location>
</feature>
<dbReference type="SUPFAM" id="SSF48662">
    <property type="entry name" value="Ribosomal protein L39e"/>
    <property type="match status" value="1"/>
</dbReference>
<accession>A0A9N8WD56</accession>
<feature type="non-terminal residue" evidence="7">
    <location>
        <position position="1"/>
    </location>
</feature>
<dbReference type="Gene3D" id="1.10.1620.10">
    <property type="entry name" value="Ribosomal protein L39e"/>
    <property type="match status" value="1"/>
</dbReference>
<keyword evidence="2" id="KW-0689">Ribosomal protein</keyword>
<reference evidence="7" key="1">
    <citation type="submission" date="2021-06" db="EMBL/GenBank/DDBJ databases">
        <authorList>
            <person name="Kallberg Y."/>
            <person name="Tangrot J."/>
            <person name="Rosling A."/>
        </authorList>
    </citation>
    <scope>NUCLEOTIDE SEQUENCE</scope>
    <source>
        <strain evidence="7">MA453B</strain>
    </source>
</reference>
<keyword evidence="6" id="KW-0812">Transmembrane</keyword>
<proteinExistence type="inferred from homology"/>
<evidence type="ECO:0000256" key="1">
    <source>
        <dbReference type="ARBA" id="ARBA00009339"/>
    </source>
</evidence>
<evidence type="ECO:0000256" key="5">
    <source>
        <dbReference type="ARBA" id="ARBA00035339"/>
    </source>
</evidence>
<feature type="transmembrane region" description="Helical" evidence="6">
    <location>
        <begin position="30"/>
        <end position="52"/>
    </location>
</feature>
<keyword evidence="3" id="KW-0687">Ribonucleoprotein</keyword>
<keyword evidence="6" id="KW-0472">Membrane</keyword>
<evidence type="ECO:0000313" key="8">
    <source>
        <dbReference type="Proteomes" id="UP000789405"/>
    </source>
</evidence>
<feature type="transmembrane region" description="Helical" evidence="6">
    <location>
        <begin position="168"/>
        <end position="189"/>
    </location>
</feature>
<dbReference type="EMBL" id="CAJVPY010000587">
    <property type="protein sequence ID" value="CAG8481752.1"/>
    <property type="molecule type" value="Genomic_DNA"/>
</dbReference>
<evidence type="ECO:0000256" key="4">
    <source>
        <dbReference type="ARBA" id="ARBA00035234"/>
    </source>
</evidence>
<dbReference type="Pfam" id="PF00832">
    <property type="entry name" value="Ribosomal_L39"/>
    <property type="match status" value="1"/>
</dbReference>
<feature type="non-terminal residue" evidence="7">
    <location>
        <position position="262"/>
    </location>
</feature>
<gene>
    <name evidence="7" type="ORF">DERYTH_LOCUS1961</name>
</gene>
<organism evidence="7 8">
    <name type="scientific">Dentiscutata erythropus</name>
    <dbReference type="NCBI Taxonomy" id="1348616"/>
    <lineage>
        <taxon>Eukaryota</taxon>
        <taxon>Fungi</taxon>
        <taxon>Fungi incertae sedis</taxon>
        <taxon>Mucoromycota</taxon>
        <taxon>Glomeromycotina</taxon>
        <taxon>Glomeromycetes</taxon>
        <taxon>Diversisporales</taxon>
        <taxon>Gigasporaceae</taxon>
        <taxon>Dentiscutata</taxon>
    </lineage>
</organism>
<dbReference type="Proteomes" id="UP000789405">
    <property type="component" value="Unassembled WGS sequence"/>
</dbReference>
<keyword evidence="6" id="KW-1133">Transmembrane helix</keyword>
<evidence type="ECO:0000256" key="2">
    <source>
        <dbReference type="ARBA" id="ARBA00022980"/>
    </source>
</evidence>
<dbReference type="FunFam" id="1.10.1620.10:FF:000001">
    <property type="entry name" value="60S ribosomal protein-like L39"/>
    <property type="match status" value="1"/>
</dbReference>
<dbReference type="PANTHER" id="PTHR19970">
    <property type="entry name" value="RIBOSOMAL PROTEIN L39E"/>
    <property type="match status" value="1"/>
</dbReference>
<name>A0A9N8WD56_9GLOM</name>
<comment type="similarity">
    <text evidence="1">Belongs to the eukaryotic ribosomal protein eL39 family.</text>
</comment>
<dbReference type="GO" id="GO:0006412">
    <property type="term" value="P:translation"/>
    <property type="evidence" value="ECO:0007669"/>
    <property type="project" value="InterPro"/>
</dbReference>
<dbReference type="GO" id="GO:0022625">
    <property type="term" value="C:cytosolic large ribosomal subunit"/>
    <property type="evidence" value="ECO:0007669"/>
    <property type="project" value="TreeGrafter"/>
</dbReference>
<evidence type="ECO:0000256" key="6">
    <source>
        <dbReference type="SAM" id="Phobius"/>
    </source>
</evidence>
<comment type="caution">
    <text evidence="7">The sequence shown here is derived from an EMBL/GenBank/DDBJ whole genome shotgun (WGS) entry which is preliminary data.</text>
</comment>
<dbReference type="GO" id="GO:0003735">
    <property type="term" value="F:structural constituent of ribosome"/>
    <property type="evidence" value="ECO:0007669"/>
    <property type="project" value="InterPro"/>
</dbReference>
<dbReference type="InterPro" id="IPR023626">
    <property type="entry name" value="Ribosomal_eL39_dom_sf"/>
</dbReference>
<sequence>MVRAHQKISFEKPPSGPYKPSSSYVLGIRIFEALSSIAIVISLAITAAYHNILYNNGINYDGSKFGSSNDSGFDHDGVMPWIIYGLVISVTSFVTSTIFMLDREVKFSLLQAVTSIIFCAGYVAYIVVGALNTPTWLDCSSIDSSSGADADLIGAMSNRCSAPKAAEFFAFVATFAYCFSASTAIRVFLDSKFGPKVEAKEKTKEDIETRELVLPWYAFCLGLSSHNKPSHKTFRIKRVLGKKQKQNRPIPQWIRLRTGNTI</sequence>
<evidence type="ECO:0000313" key="7">
    <source>
        <dbReference type="EMBL" id="CAG8481752.1"/>
    </source>
</evidence>
<dbReference type="PANTHER" id="PTHR19970:SF0">
    <property type="entry name" value="LARGE RIBOSOMAL SUBUNIT PROTEIN EL39"/>
    <property type="match status" value="1"/>
</dbReference>
<evidence type="ECO:0000256" key="3">
    <source>
        <dbReference type="ARBA" id="ARBA00023274"/>
    </source>
</evidence>
<dbReference type="InterPro" id="IPR000077">
    <property type="entry name" value="Ribosomal_eL39"/>
</dbReference>
<keyword evidence="8" id="KW-1185">Reference proteome</keyword>